<feature type="compositionally biased region" description="Polar residues" evidence="1">
    <location>
        <begin position="170"/>
        <end position="192"/>
    </location>
</feature>
<proteinExistence type="predicted"/>
<feature type="region of interest" description="Disordered" evidence="1">
    <location>
        <begin position="168"/>
        <end position="214"/>
    </location>
</feature>
<organism evidence="2 3">
    <name type="scientific">Gomphillus americanus</name>
    <dbReference type="NCBI Taxonomy" id="1940652"/>
    <lineage>
        <taxon>Eukaryota</taxon>
        <taxon>Fungi</taxon>
        <taxon>Dikarya</taxon>
        <taxon>Ascomycota</taxon>
        <taxon>Pezizomycotina</taxon>
        <taxon>Lecanoromycetes</taxon>
        <taxon>OSLEUM clade</taxon>
        <taxon>Ostropomycetidae</taxon>
        <taxon>Ostropales</taxon>
        <taxon>Graphidaceae</taxon>
        <taxon>Gomphilloideae</taxon>
        <taxon>Gomphillus</taxon>
    </lineage>
</organism>
<dbReference type="Proteomes" id="UP000664169">
    <property type="component" value="Unassembled WGS sequence"/>
</dbReference>
<gene>
    <name evidence="2" type="ORF">GOMPHAMPRED_003806</name>
</gene>
<name>A0A8H3FI69_9LECA</name>
<evidence type="ECO:0000313" key="2">
    <source>
        <dbReference type="EMBL" id="CAF9925066.1"/>
    </source>
</evidence>
<dbReference type="EMBL" id="CAJPDQ010000022">
    <property type="protein sequence ID" value="CAF9925066.1"/>
    <property type="molecule type" value="Genomic_DNA"/>
</dbReference>
<protein>
    <submittedName>
        <fullName evidence="2">Uncharacterized protein</fullName>
    </submittedName>
</protein>
<evidence type="ECO:0000313" key="3">
    <source>
        <dbReference type="Proteomes" id="UP000664169"/>
    </source>
</evidence>
<feature type="region of interest" description="Disordered" evidence="1">
    <location>
        <begin position="14"/>
        <end position="79"/>
    </location>
</feature>
<evidence type="ECO:0000256" key="1">
    <source>
        <dbReference type="SAM" id="MobiDB-lite"/>
    </source>
</evidence>
<dbReference type="AlphaFoldDB" id="A0A8H3FI69"/>
<accession>A0A8H3FI69</accession>
<comment type="caution">
    <text evidence="2">The sequence shown here is derived from an EMBL/GenBank/DDBJ whole genome shotgun (WGS) entry which is preliminary data.</text>
</comment>
<keyword evidence="3" id="KW-1185">Reference proteome</keyword>
<sequence>MTLSMSGLVLALSDDPYPRQSGLQPREMDQLFFLRRSPMENAPSSSRRSGLGLGSYRDFSQQSRETKPSAPQERTPSPVARKPYAVGVVQAAHPAQGFIYSGMHGEWETKPKPNIPSVAKLQHPDKVCIGGSCAGPKGVLALDVVGKKVTTKIDSRAGGTVQMAEHEDMTSQPRWKTFSPGNYLSHTTTAKDNNLARHHTRLDGPGKLTAEGSM</sequence>
<reference evidence="2" key="1">
    <citation type="submission" date="2021-03" db="EMBL/GenBank/DDBJ databases">
        <authorList>
            <person name="Tagirdzhanova G."/>
        </authorList>
    </citation>
    <scope>NUCLEOTIDE SEQUENCE</scope>
</reference>